<evidence type="ECO:0000259" key="9">
    <source>
        <dbReference type="PROSITE" id="PS50113"/>
    </source>
</evidence>
<dbReference type="PANTHER" id="PTHR44757">
    <property type="entry name" value="DIGUANYLATE CYCLASE DGCP"/>
    <property type="match status" value="1"/>
</dbReference>
<feature type="transmembrane region" description="Helical" evidence="7">
    <location>
        <begin position="164"/>
        <end position="187"/>
    </location>
</feature>
<dbReference type="Pfam" id="PF08447">
    <property type="entry name" value="PAS_3"/>
    <property type="match status" value="1"/>
</dbReference>
<comment type="subcellular location">
    <subcellularLocation>
        <location evidence="2">Cell membrane</location>
        <topology evidence="2">Multi-pass membrane protein</topology>
    </subcellularLocation>
</comment>
<keyword evidence="4 7" id="KW-0812">Transmembrane</keyword>
<feature type="domain" description="PAS" evidence="8">
    <location>
        <begin position="456"/>
        <end position="512"/>
    </location>
</feature>
<evidence type="ECO:0000259" key="11">
    <source>
        <dbReference type="PROSITE" id="PS50887"/>
    </source>
</evidence>
<dbReference type="InterPro" id="IPR029787">
    <property type="entry name" value="Nucleotide_cyclase"/>
</dbReference>
<gene>
    <name evidence="12" type="ORF">L2749_10535</name>
</gene>
<dbReference type="Pfam" id="PF00990">
    <property type="entry name" value="GGDEF"/>
    <property type="match status" value="1"/>
</dbReference>
<dbReference type="EMBL" id="JAKILJ010000021">
    <property type="protein sequence ID" value="MCL1105693.1"/>
    <property type="molecule type" value="Genomic_DNA"/>
</dbReference>
<dbReference type="SMART" id="SM00267">
    <property type="entry name" value="GGDEF"/>
    <property type="match status" value="1"/>
</dbReference>
<evidence type="ECO:0000259" key="10">
    <source>
        <dbReference type="PROSITE" id="PS50883"/>
    </source>
</evidence>
<dbReference type="InterPro" id="IPR001633">
    <property type="entry name" value="EAL_dom"/>
</dbReference>
<proteinExistence type="predicted"/>
<dbReference type="GO" id="GO:0071555">
    <property type="term" value="P:cell wall organization"/>
    <property type="evidence" value="ECO:0007669"/>
    <property type="project" value="InterPro"/>
</dbReference>
<dbReference type="InterPro" id="IPR000700">
    <property type="entry name" value="PAS-assoc_C"/>
</dbReference>
<keyword evidence="5 7" id="KW-1133">Transmembrane helix</keyword>
<dbReference type="InterPro" id="IPR000160">
    <property type="entry name" value="GGDEF_dom"/>
</dbReference>
<evidence type="ECO:0000256" key="5">
    <source>
        <dbReference type="ARBA" id="ARBA00022989"/>
    </source>
</evidence>
<evidence type="ECO:0000256" key="4">
    <source>
        <dbReference type="ARBA" id="ARBA00022692"/>
    </source>
</evidence>
<feature type="domain" description="PAC" evidence="9">
    <location>
        <begin position="277"/>
        <end position="329"/>
    </location>
</feature>
<dbReference type="InterPro" id="IPR043128">
    <property type="entry name" value="Rev_trsase/Diguanyl_cyclase"/>
</dbReference>
<feature type="transmembrane region" description="Helical" evidence="7">
    <location>
        <begin position="7"/>
        <end position="27"/>
    </location>
</feature>
<dbReference type="InterPro" id="IPR011620">
    <property type="entry name" value="Sig_transdc_His_kinase_LytS_TM"/>
</dbReference>
<dbReference type="SUPFAM" id="SSF55785">
    <property type="entry name" value="PYP-like sensor domain (PAS domain)"/>
    <property type="match status" value="3"/>
</dbReference>
<dbReference type="InterPro" id="IPR001610">
    <property type="entry name" value="PAC"/>
</dbReference>
<dbReference type="SMART" id="SM00052">
    <property type="entry name" value="EAL"/>
    <property type="match status" value="1"/>
</dbReference>
<dbReference type="Gene3D" id="3.30.70.270">
    <property type="match status" value="1"/>
</dbReference>
<feature type="domain" description="PAC" evidence="9">
    <location>
        <begin position="406"/>
        <end position="459"/>
    </location>
</feature>
<dbReference type="CDD" id="cd01949">
    <property type="entry name" value="GGDEF"/>
    <property type="match status" value="1"/>
</dbReference>
<evidence type="ECO:0000256" key="2">
    <source>
        <dbReference type="ARBA" id="ARBA00004651"/>
    </source>
</evidence>
<dbReference type="SMART" id="SM00086">
    <property type="entry name" value="PAC"/>
    <property type="match status" value="3"/>
</dbReference>
<evidence type="ECO:0000313" key="12">
    <source>
        <dbReference type="EMBL" id="MCL1105693.1"/>
    </source>
</evidence>
<dbReference type="Pfam" id="PF07694">
    <property type="entry name" value="5TM-5TMR_LYT"/>
    <property type="match status" value="1"/>
</dbReference>
<evidence type="ECO:0000256" key="1">
    <source>
        <dbReference type="ARBA" id="ARBA00001946"/>
    </source>
</evidence>
<feature type="domain" description="PAC" evidence="9">
    <location>
        <begin position="529"/>
        <end position="581"/>
    </location>
</feature>
<keyword evidence="13" id="KW-1185">Reference proteome</keyword>
<dbReference type="InterPro" id="IPR000014">
    <property type="entry name" value="PAS"/>
</dbReference>
<dbReference type="Gene3D" id="3.30.450.20">
    <property type="entry name" value="PAS domain"/>
    <property type="match status" value="3"/>
</dbReference>
<dbReference type="InterPro" id="IPR013655">
    <property type="entry name" value="PAS_fold_3"/>
</dbReference>
<protein>
    <submittedName>
        <fullName evidence="12">EAL domain-containing protein</fullName>
    </submittedName>
</protein>
<dbReference type="PROSITE" id="PS50883">
    <property type="entry name" value="EAL"/>
    <property type="match status" value="1"/>
</dbReference>
<dbReference type="CDD" id="cd01948">
    <property type="entry name" value="EAL"/>
    <property type="match status" value="1"/>
</dbReference>
<dbReference type="NCBIfam" id="TIGR00229">
    <property type="entry name" value="sensory_box"/>
    <property type="match status" value="2"/>
</dbReference>
<dbReference type="CDD" id="cd00130">
    <property type="entry name" value="PAS"/>
    <property type="match status" value="2"/>
</dbReference>
<dbReference type="SUPFAM" id="SSF141868">
    <property type="entry name" value="EAL domain-like"/>
    <property type="match status" value="1"/>
</dbReference>
<dbReference type="FunFam" id="3.30.70.270:FF:000001">
    <property type="entry name" value="Diguanylate cyclase domain protein"/>
    <property type="match status" value="1"/>
</dbReference>
<feature type="transmembrane region" description="Helical" evidence="7">
    <location>
        <begin position="134"/>
        <end position="158"/>
    </location>
</feature>
<reference evidence="12" key="1">
    <citation type="submission" date="2022-01" db="EMBL/GenBank/DDBJ databases">
        <title>Whole genome-based taxonomy of the Shewanellaceae.</title>
        <authorList>
            <person name="Martin-Rodriguez A.J."/>
        </authorList>
    </citation>
    <scope>NUCLEOTIDE SEQUENCE</scope>
    <source>
        <strain evidence="12">DSM 23803</strain>
    </source>
</reference>
<dbReference type="SUPFAM" id="SSF55073">
    <property type="entry name" value="Nucleotide cyclase"/>
    <property type="match status" value="1"/>
</dbReference>
<dbReference type="Pfam" id="PF13426">
    <property type="entry name" value="PAS_9"/>
    <property type="match status" value="1"/>
</dbReference>
<comment type="caution">
    <text evidence="12">The sequence shown here is derived from an EMBL/GenBank/DDBJ whole genome shotgun (WGS) entry which is preliminary data.</text>
</comment>
<keyword evidence="3" id="KW-1003">Cell membrane</keyword>
<dbReference type="SMART" id="SM00091">
    <property type="entry name" value="PAS"/>
    <property type="match status" value="3"/>
</dbReference>
<dbReference type="Gene3D" id="3.20.20.450">
    <property type="entry name" value="EAL domain"/>
    <property type="match status" value="1"/>
</dbReference>
<dbReference type="PROSITE" id="PS50113">
    <property type="entry name" value="PAC"/>
    <property type="match status" value="3"/>
</dbReference>
<name>A0A9X1Z560_9GAMM</name>
<dbReference type="Proteomes" id="UP001139408">
    <property type="component" value="Unassembled WGS sequence"/>
</dbReference>
<feature type="transmembrane region" description="Helical" evidence="7">
    <location>
        <begin position="73"/>
        <end position="96"/>
    </location>
</feature>
<dbReference type="PROSITE" id="PS50112">
    <property type="entry name" value="PAS"/>
    <property type="match status" value="1"/>
</dbReference>
<evidence type="ECO:0000259" key="8">
    <source>
        <dbReference type="PROSITE" id="PS50112"/>
    </source>
</evidence>
<evidence type="ECO:0000313" key="13">
    <source>
        <dbReference type="Proteomes" id="UP001139408"/>
    </source>
</evidence>
<feature type="domain" description="GGDEF" evidence="11">
    <location>
        <begin position="613"/>
        <end position="746"/>
    </location>
</feature>
<dbReference type="GO" id="GO:0005886">
    <property type="term" value="C:plasma membrane"/>
    <property type="evidence" value="ECO:0007669"/>
    <property type="project" value="UniProtKB-SubCell"/>
</dbReference>
<sequence>MINLNIFLSFCENAALLLALVYLYSLFPSYQRQSHLTLWQLGMGVLIGIIGVIIMMTPLVFEQGLLFDTRSVLLCLSGLFFGFVPTLIAASCMALYRYNLAGTGMFVGIAMLCFSGLFGLVWRHFAKRKLDDISYLSFYLSGLALHFLLLLSLLLLPIELGIDAIKVVAIPILVIFPILTMVIGRLFSSVVFRERDMQVRLQEDFLFNSQFDIGNIGISITSKAKYWLKVNPYLCEMFGYSESELKALTWEELTYPDDLNKDLLLYDKMVKGLLDEYEIDKRFVAKDGSIVYTHVTVVCRRNTDNNGFLVIAGFLDITQHKLAESALLQSKEQLDLVLDSSELGVWDWDLAQHTMNTNRFSADILRCTTEALNEHPKMWLDAIQPIDKIKFLRSICDIRLGHTINQRIEYQLTNLQGETRWILQTGKVVDVNDKGQPLRVCGTVSDITDIKQFEESLSVAASVYQNSSEAMSVFTAEGIIIDSNPAFSLITGFNRDEIQGQNLRIFQSELQPRKFYDQLDKQLNQLGRWHGEVWMRRKNGENYLILLTINAISKTKAHKARFVALFSDITEKKQTEELIWRQANYDALTGLPNRRMLMEFLSNEVLHGDRQHNHFALMFLDLDYFKEINDTLGHDMGDVLLLETAERLKSCVRESDVVARLGGDEFTVVLTNLDDNHGVERVAGQMLKRLAEPYTLGEQTAYISGSIGITLFPDDATTTEALLKNADQAMYSAKTHGRNRFNYFTPAMQSDAQKRMELVQELKNAIIQQQFELYYQPIVNLTNEKVIKAEALIRWKHPTIGFIPPADFIPIAEETGMIIEIGNWVFNQAVKQSARWTEMFNADIQISINKSPVQFKDETIDVQDWLSQITEHHVNPSRICIEITEGLLLDKEQNVEAKLMAYRDAGLEVSLDDFGTGYSSLSYLRKFNIDYLKIDKSFVNSLMPDSNDLSLCEAIIVMAHKLGMKVIAEGIETEQQRALLEFAGCDYGQGYWFSHALCHEEFEQKYLQQRAEPIQINQFTGR</sequence>
<dbReference type="PROSITE" id="PS50887">
    <property type="entry name" value="GGDEF"/>
    <property type="match status" value="1"/>
</dbReference>
<evidence type="ECO:0000256" key="3">
    <source>
        <dbReference type="ARBA" id="ARBA00022475"/>
    </source>
</evidence>
<dbReference type="InterPro" id="IPR035965">
    <property type="entry name" value="PAS-like_dom_sf"/>
</dbReference>
<dbReference type="PANTHER" id="PTHR44757:SF2">
    <property type="entry name" value="BIOFILM ARCHITECTURE MAINTENANCE PROTEIN MBAA"/>
    <property type="match status" value="1"/>
</dbReference>
<dbReference type="NCBIfam" id="TIGR00254">
    <property type="entry name" value="GGDEF"/>
    <property type="match status" value="1"/>
</dbReference>
<dbReference type="InterPro" id="IPR035919">
    <property type="entry name" value="EAL_sf"/>
</dbReference>
<dbReference type="GO" id="GO:0000155">
    <property type="term" value="F:phosphorelay sensor kinase activity"/>
    <property type="evidence" value="ECO:0007669"/>
    <property type="project" value="InterPro"/>
</dbReference>
<evidence type="ECO:0000256" key="6">
    <source>
        <dbReference type="ARBA" id="ARBA00023136"/>
    </source>
</evidence>
<evidence type="ECO:0000256" key="7">
    <source>
        <dbReference type="SAM" id="Phobius"/>
    </source>
</evidence>
<comment type="cofactor">
    <cofactor evidence="1">
        <name>Mg(2+)</name>
        <dbReference type="ChEBI" id="CHEBI:18420"/>
    </cofactor>
</comment>
<dbReference type="InterPro" id="IPR052155">
    <property type="entry name" value="Biofilm_reg_signaling"/>
</dbReference>
<feature type="transmembrane region" description="Helical" evidence="7">
    <location>
        <begin position="39"/>
        <end position="61"/>
    </location>
</feature>
<feature type="domain" description="EAL" evidence="10">
    <location>
        <begin position="755"/>
        <end position="1010"/>
    </location>
</feature>
<feature type="transmembrane region" description="Helical" evidence="7">
    <location>
        <begin position="102"/>
        <end position="122"/>
    </location>
</feature>
<organism evidence="12 13">
    <name type="scientific">Shewanella algicola</name>
    <dbReference type="NCBI Taxonomy" id="640633"/>
    <lineage>
        <taxon>Bacteria</taxon>
        <taxon>Pseudomonadati</taxon>
        <taxon>Pseudomonadota</taxon>
        <taxon>Gammaproteobacteria</taxon>
        <taxon>Alteromonadales</taxon>
        <taxon>Shewanellaceae</taxon>
        <taxon>Shewanella</taxon>
    </lineage>
</organism>
<accession>A0A9X1Z560</accession>
<dbReference type="Pfam" id="PF00563">
    <property type="entry name" value="EAL"/>
    <property type="match status" value="1"/>
</dbReference>
<dbReference type="AlphaFoldDB" id="A0A9X1Z560"/>
<keyword evidence="6 7" id="KW-0472">Membrane</keyword>